<evidence type="ECO:0000313" key="2">
    <source>
        <dbReference type="Proteomes" id="UP001239019"/>
    </source>
</evidence>
<organism evidence="1 2">
    <name type="scientific">Natronospira bacteriovora</name>
    <dbReference type="NCBI Taxonomy" id="3069753"/>
    <lineage>
        <taxon>Bacteria</taxon>
        <taxon>Pseudomonadati</taxon>
        <taxon>Pseudomonadota</taxon>
        <taxon>Gammaproteobacteria</taxon>
        <taxon>Natronospirales</taxon>
        <taxon>Natronospiraceae</taxon>
        <taxon>Natronospira</taxon>
    </lineage>
</organism>
<dbReference type="EMBL" id="JAVDDT010000002">
    <property type="protein sequence ID" value="MDQ2069197.1"/>
    <property type="molecule type" value="Genomic_DNA"/>
</dbReference>
<evidence type="ECO:0008006" key="3">
    <source>
        <dbReference type="Google" id="ProtNLM"/>
    </source>
</evidence>
<comment type="caution">
    <text evidence="1">The sequence shown here is derived from an EMBL/GenBank/DDBJ whole genome shotgun (WGS) entry which is preliminary data.</text>
</comment>
<sequence>MAKPRKVKKHCRVYQYEADSAAFRSLSPEAVSLLVQMRLLYNGKGNRVFMSVREIQRRVNVGRYKAEKARDELLGTGFIRLLSQGSFSRKAQHASEYALTNEDLDDGTPAPKDYMHWKPGPGGSELSALGKNAVLVSDTDGACEQRRGAVSEPAIRAVGAGEQHREGGFVQCLGVGGKHTAKLPEGVGRERGKIIKTGGRVDCKCGGGAYPNCEKTDGMTLHFHQCGSCERVDRFVLEKGGAYIAKDREAQQIYLEAMKAKAFRQVMVTNAQR</sequence>
<protein>
    <recommendedName>
        <fullName evidence="3">Helix-turn-helix protein</fullName>
    </recommendedName>
</protein>
<keyword evidence="2" id="KW-1185">Reference proteome</keyword>
<gene>
    <name evidence="1" type="ORF">RBH19_04870</name>
</gene>
<accession>A0ABU0W5F5</accession>
<name>A0ABU0W5F5_9GAMM</name>
<proteinExistence type="predicted"/>
<reference evidence="1 2" key="1">
    <citation type="submission" date="2023-08" db="EMBL/GenBank/DDBJ databases">
        <title>Whole-genome sequencing of halo(alkali)philic microorganisms from hypersaline lakes.</title>
        <authorList>
            <person name="Sorokin D.Y."/>
            <person name="Abbas B."/>
            <person name="Merkel A.Y."/>
        </authorList>
    </citation>
    <scope>NUCLEOTIDE SEQUENCE [LARGE SCALE GENOMIC DNA]</scope>
    <source>
        <strain evidence="1 2">AB-CW4</strain>
    </source>
</reference>
<dbReference type="RefSeq" id="WP_306727684.1">
    <property type="nucleotide sequence ID" value="NZ_JAVDDT010000002.1"/>
</dbReference>
<evidence type="ECO:0000313" key="1">
    <source>
        <dbReference type="EMBL" id="MDQ2069197.1"/>
    </source>
</evidence>
<dbReference type="Proteomes" id="UP001239019">
    <property type="component" value="Unassembled WGS sequence"/>
</dbReference>